<dbReference type="OrthoDB" id="5348404at2759"/>
<feature type="transmembrane region" description="Helical" evidence="6">
    <location>
        <begin position="170"/>
        <end position="194"/>
    </location>
</feature>
<dbReference type="AlphaFoldDB" id="A0A061F561"/>
<feature type="transmembrane region" description="Helical" evidence="6">
    <location>
        <begin position="47"/>
        <end position="69"/>
    </location>
</feature>
<dbReference type="KEGG" id="tcc:18600660"/>
<keyword evidence="3 6" id="KW-1133">Transmembrane helix</keyword>
<dbReference type="Proteomes" id="UP000026915">
    <property type="component" value="Chromosome 5"/>
</dbReference>
<dbReference type="OMA" id="IIKPIMA"/>
<dbReference type="GO" id="GO:0016020">
    <property type="term" value="C:membrane"/>
    <property type="evidence" value="ECO:0000318"/>
    <property type="project" value="GO_Central"/>
</dbReference>
<organism evidence="7 8">
    <name type="scientific">Theobroma cacao</name>
    <name type="common">Cacao</name>
    <name type="synonym">Cocoa</name>
    <dbReference type="NCBI Taxonomy" id="3641"/>
    <lineage>
        <taxon>Eukaryota</taxon>
        <taxon>Viridiplantae</taxon>
        <taxon>Streptophyta</taxon>
        <taxon>Embryophyta</taxon>
        <taxon>Tracheophyta</taxon>
        <taxon>Spermatophyta</taxon>
        <taxon>Magnoliopsida</taxon>
        <taxon>eudicotyledons</taxon>
        <taxon>Gunneridae</taxon>
        <taxon>Pentapetalae</taxon>
        <taxon>rosids</taxon>
        <taxon>malvids</taxon>
        <taxon>Malvales</taxon>
        <taxon>Malvaceae</taxon>
        <taxon>Byttnerioideae</taxon>
        <taxon>Theobroma</taxon>
    </lineage>
</organism>
<evidence type="ECO:0008006" key="9">
    <source>
        <dbReference type="Google" id="ProtNLM"/>
    </source>
</evidence>
<feature type="transmembrane region" description="Helical" evidence="6">
    <location>
        <begin position="6"/>
        <end position="26"/>
    </location>
</feature>
<dbReference type="InterPro" id="IPR005178">
    <property type="entry name" value="Ostalpha/TMEM184C"/>
</dbReference>
<dbReference type="Gramene" id="EOY11807">
    <property type="protein sequence ID" value="EOY11807"/>
    <property type="gene ID" value="TCM_026870"/>
</dbReference>
<evidence type="ECO:0000256" key="6">
    <source>
        <dbReference type="SAM" id="Phobius"/>
    </source>
</evidence>
<sequence length="421" mass="47269">MGDSLPIYLNIVAFLCTAGAIALAILHIYRHLLNYTEPIFQRYIVRIIFMVPVYALMSFLSLVLPQSSIYFNSIREVYEAWVIYNFLSLCLAWVGGPGAVVLSLSGRVLKPSWYLMTCCFPPMPLDGRFIRRCKQGCLQFVILKPILVAVTLILYARGKYKDGNFSPRQAYLYLTIIYTISYTMALYALVLFYMACKDLLQPFNPVPKFIIIKSVVFLTYWQGVLVFLAAKSGFIKDAEAAAQFQNFIICVEMLIAAVGHLYAFPYKEYAGANIGGSRGLTGSLAHALKLNDFYHDTVHQFAPTYHDYVLYNHNDGDEGTRKYRSRTFVPTGPEMDAVRRNKLMFGNKLDDIQLSSLSSSGTSTPQNPGSVPDSARGDAIKSSLLVDPSNSYTVPYDMSLIDMDLSNYPQKVPAAKETETR</sequence>
<evidence type="ECO:0000256" key="5">
    <source>
        <dbReference type="SAM" id="MobiDB-lite"/>
    </source>
</evidence>
<dbReference type="HOGENOM" id="CLU_012923_3_2_1"/>
<dbReference type="GO" id="GO:0022857">
    <property type="term" value="F:transmembrane transporter activity"/>
    <property type="evidence" value="ECO:0000318"/>
    <property type="project" value="GO_Central"/>
</dbReference>
<name>A0A061F561_THECC</name>
<feature type="transmembrane region" description="Helical" evidence="6">
    <location>
        <begin position="137"/>
        <end position="158"/>
    </location>
</feature>
<gene>
    <name evidence="7" type="ORF">TCM_026870</name>
</gene>
<accession>A0A061F561</accession>
<dbReference type="InParanoid" id="A0A061F561"/>
<evidence type="ECO:0000256" key="4">
    <source>
        <dbReference type="ARBA" id="ARBA00023136"/>
    </source>
</evidence>
<dbReference type="PANTHER" id="PTHR23423">
    <property type="entry name" value="ORGANIC SOLUTE TRANSPORTER-RELATED"/>
    <property type="match status" value="1"/>
</dbReference>
<dbReference type="SMART" id="SM01417">
    <property type="entry name" value="Solute_trans_a"/>
    <property type="match status" value="1"/>
</dbReference>
<keyword evidence="8" id="KW-1185">Reference proteome</keyword>
<comment type="subcellular location">
    <subcellularLocation>
        <location evidence="1">Membrane</location>
        <topology evidence="1">Multi-pass membrane protein</topology>
    </subcellularLocation>
</comment>
<evidence type="ECO:0000256" key="3">
    <source>
        <dbReference type="ARBA" id="ARBA00022989"/>
    </source>
</evidence>
<dbReference type="Gramene" id="Tc05v2_t027600.1">
    <property type="protein sequence ID" value="Tc05v2_p027600.1"/>
    <property type="gene ID" value="Tc05v2_g027600"/>
</dbReference>
<protein>
    <recommendedName>
        <fullName evidence="9">Organic solute transporter ostalpha protein</fullName>
    </recommendedName>
</protein>
<keyword evidence="4 6" id="KW-0472">Membrane</keyword>
<dbReference type="FunCoup" id="A0A061F561">
    <property type="interactions" value="3046"/>
</dbReference>
<keyword evidence="2 6" id="KW-0812">Transmembrane</keyword>
<dbReference type="eggNOG" id="KOG2641">
    <property type="taxonomic scope" value="Eukaryota"/>
</dbReference>
<evidence type="ECO:0000256" key="1">
    <source>
        <dbReference type="ARBA" id="ARBA00004141"/>
    </source>
</evidence>
<dbReference type="STRING" id="3641.A0A061F561"/>
<dbReference type="EMBL" id="CM001883">
    <property type="protein sequence ID" value="EOY11807.1"/>
    <property type="molecule type" value="Genomic_DNA"/>
</dbReference>
<evidence type="ECO:0000256" key="2">
    <source>
        <dbReference type="ARBA" id="ARBA00022692"/>
    </source>
</evidence>
<feature type="transmembrane region" description="Helical" evidence="6">
    <location>
        <begin position="81"/>
        <end position="104"/>
    </location>
</feature>
<proteinExistence type="predicted"/>
<dbReference type="Pfam" id="PF03619">
    <property type="entry name" value="Solute_trans_a"/>
    <property type="match status" value="1"/>
</dbReference>
<evidence type="ECO:0000313" key="8">
    <source>
        <dbReference type="Proteomes" id="UP000026915"/>
    </source>
</evidence>
<reference evidence="7 8" key="1">
    <citation type="journal article" date="2013" name="Genome Biol.">
        <title>The genome sequence of the most widely cultivated cacao type and its use to identify candidate genes regulating pod color.</title>
        <authorList>
            <person name="Motamayor J.C."/>
            <person name="Mockaitis K."/>
            <person name="Schmutz J."/>
            <person name="Haiminen N."/>
            <person name="Iii D.L."/>
            <person name="Cornejo O."/>
            <person name="Findley S.D."/>
            <person name="Zheng P."/>
            <person name="Utro F."/>
            <person name="Royaert S."/>
            <person name="Saski C."/>
            <person name="Jenkins J."/>
            <person name="Podicheti R."/>
            <person name="Zhao M."/>
            <person name="Scheffler B.E."/>
            <person name="Stack J.C."/>
            <person name="Feltus F.A."/>
            <person name="Mustiga G.M."/>
            <person name="Amores F."/>
            <person name="Phillips W."/>
            <person name="Marelli J.P."/>
            <person name="May G.D."/>
            <person name="Shapiro H."/>
            <person name="Ma J."/>
            <person name="Bustamante C.D."/>
            <person name="Schnell R.J."/>
            <person name="Main D."/>
            <person name="Gilbert D."/>
            <person name="Parida L."/>
            <person name="Kuhn D.N."/>
        </authorList>
    </citation>
    <scope>NUCLEOTIDE SEQUENCE [LARGE SCALE GENOMIC DNA]</scope>
    <source>
        <strain evidence="8">cv. Matina 1-6</strain>
    </source>
</reference>
<feature type="transmembrane region" description="Helical" evidence="6">
    <location>
        <begin position="242"/>
        <end position="264"/>
    </location>
</feature>
<feature type="region of interest" description="Disordered" evidence="5">
    <location>
        <begin position="355"/>
        <end position="377"/>
    </location>
</feature>
<feature type="compositionally biased region" description="Low complexity" evidence="5">
    <location>
        <begin position="355"/>
        <end position="364"/>
    </location>
</feature>
<evidence type="ECO:0000313" key="7">
    <source>
        <dbReference type="EMBL" id="EOY11807.1"/>
    </source>
</evidence>
<feature type="transmembrane region" description="Helical" evidence="6">
    <location>
        <begin position="206"/>
        <end position="230"/>
    </location>
</feature>